<comment type="similarity">
    <text evidence="2 6">Belongs to the peroxisomal membrane protein PXMP2/4 family.</text>
</comment>
<dbReference type="Proteomes" id="UP000279307">
    <property type="component" value="Chromosome 4"/>
</dbReference>
<comment type="subcellular location">
    <subcellularLocation>
        <location evidence="1">Membrane</location>
        <topology evidence="1">Multi-pass membrane protein</topology>
    </subcellularLocation>
</comment>
<sequence>NGELSQYHICGTYFHVAAFVKQARVATQTLKQLCGAIRFSLMASLYVAPTLYCWLRCASYLWPKADLKSAVTKALVEQVTYSPVAMCSFFFCMSFLELKPISECIEEIKIKFWPTYKYLFLLYTYTRYAR</sequence>
<dbReference type="PANTHER" id="PTHR11266:SF75">
    <property type="entry name" value="IP10007P-RELATED"/>
    <property type="match status" value="1"/>
</dbReference>
<proteinExistence type="inferred from homology"/>
<evidence type="ECO:0000256" key="3">
    <source>
        <dbReference type="ARBA" id="ARBA00022692"/>
    </source>
</evidence>
<dbReference type="GO" id="GO:0005739">
    <property type="term" value="C:mitochondrion"/>
    <property type="evidence" value="ECO:0007669"/>
    <property type="project" value="TreeGrafter"/>
</dbReference>
<organism evidence="7 8">
    <name type="scientific">Ooceraea biroi</name>
    <name type="common">Clonal raider ant</name>
    <name type="synonym">Cerapachys biroi</name>
    <dbReference type="NCBI Taxonomy" id="2015173"/>
    <lineage>
        <taxon>Eukaryota</taxon>
        <taxon>Metazoa</taxon>
        <taxon>Ecdysozoa</taxon>
        <taxon>Arthropoda</taxon>
        <taxon>Hexapoda</taxon>
        <taxon>Insecta</taxon>
        <taxon>Pterygota</taxon>
        <taxon>Neoptera</taxon>
        <taxon>Endopterygota</taxon>
        <taxon>Hymenoptera</taxon>
        <taxon>Apocrita</taxon>
        <taxon>Aculeata</taxon>
        <taxon>Formicoidea</taxon>
        <taxon>Formicidae</taxon>
        <taxon>Dorylinae</taxon>
        <taxon>Ooceraea</taxon>
    </lineage>
</organism>
<comment type="caution">
    <text evidence="7">The sequence shown here is derived from an EMBL/GenBank/DDBJ whole genome shotgun (WGS) entry which is preliminary data.</text>
</comment>
<dbReference type="GO" id="GO:0016020">
    <property type="term" value="C:membrane"/>
    <property type="evidence" value="ECO:0007669"/>
    <property type="project" value="UniProtKB-SubCell"/>
</dbReference>
<evidence type="ECO:0000256" key="5">
    <source>
        <dbReference type="ARBA" id="ARBA00023136"/>
    </source>
</evidence>
<gene>
    <name evidence="7" type="ORF">DMN91_003451</name>
</gene>
<evidence type="ECO:0000313" key="8">
    <source>
        <dbReference type="Proteomes" id="UP000279307"/>
    </source>
</evidence>
<keyword evidence="3" id="KW-0812">Transmembrane</keyword>
<evidence type="ECO:0000256" key="4">
    <source>
        <dbReference type="ARBA" id="ARBA00022989"/>
    </source>
</evidence>
<name>A0A3L8DU19_OOCBI</name>
<dbReference type="EMBL" id="QOIP01000004">
    <property type="protein sequence ID" value="RLU23248.1"/>
    <property type="molecule type" value="Genomic_DNA"/>
</dbReference>
<dbReference type="InterPro" id="IPR007248">
    <property type="entry name" value="Mpv17_PMP22"/>
</dbReference>
<dbReference type="OrthoDB" id="430207at2759"/>
<keyword evidence="5" id="KW-0472">Membrane</keyword>
<evidence type="ECO:0000313" key="7">
    <source>
        <dbReference type="EMBL" id="RLU23248.1"/>
    </source>
</evidence>
<evidence type="ECO:0000256" key="1">
    <source>
        <dbReference type="ARBA" id="ARBA00004141"/>
    </source>
</evidence>
<keyword evidence="4" id="KW-1133">Transmembrane helix</keyword>
<evidence type="ECO:0008006" key="9">
    <source>
        <dbReference type="Google" id="ProtNLM"/>
    </source>
</evidence>
<feature type="non-terminal residue" evidence="7">
    <location>
        <position position="1"/>
    </location>
</feature>
<accession>A0A3L8DU19</accession>
<protein>
    <recommendedName>
        <fullName evidence="9">Mpv17-like protein</fullName>
    </recommendedName>
</protein>
<dbReference type="AlphaFoldDB" id="A0A3L8DU19"/>
<evidence type="ECO:0000256" key="6">
    <source>
        <dbReference type="RuleBase" id="RU363053"/>
    </source>
</evidence>
<reference evidence="7 8" key="1">
    <citation type="journal article" date="2018" name="Genome Res.">
        <title>The genomic architecture and molecular evolution of ant odorant receptors.</title>
        <authorList>
            <person name="McKenzie S.K."/>
            <person name="Kronauer D.J.C."/>
        </authorList>
    </citation>
    <scope>NUCLEOTIDE SEQUENCE [LARGE SCALE GENOMIC DNA]</scope>
    <source>
        <strain evidence="7">Clonal line C1</strain>
    </source>
</reference>
<evidence type="ECO:0000256" key="2">
    <source>
        <dbReference type="ARBA" id="ARBA00006824"/>
    </source>
</evidence>
<dbReference type="PANTHER" id="PTHR11266">
    <property type="entry name" value="PEROXISOMAL MEMBRANE PROTEIN 2, PXMP2 MPV17"/>
    <property type="match status" value="1"/>
</dbReference>